<dbReference type="KEGG" id="mcos:GM418_22375"/>
<sequence length="75" mass="8152">MKDSSGLILIYTGGEVIIQRLKAELEQKGINSFIKDRFKEGIAAGFVDGVPSAIRLFVNESDAEKALEVVKAIVD</sequence>
<reference evidence="2 3" key="1">
    <citation type="submission" date="2019-11" db="EMBL/GenBank/DDBJ databases">
        <authorList>
            <person name="Zheng R.K."/>
            <person name="Sun C.M."/>
        </authorList>
    </citation>
    <scope>NUCLEOTIDE SEQUENCE [LARGE SCALE GENOMIC DNA]</scope>
    <source>
        <strain evidence="2 3">WC007</strain>
    </source>
</reference>
<dbReference type="InterPro" id="IPR018551">
    <property type="entry name" value="DUF2007"/>
</dbReference>
<dbReference type="Pfam" id="PF09413">
    <property type="entry name" value="DUF2007"/>
    <property type="match status" value="1"/>
</dbReference>
<dbReference type="RefSeq" id="WP_158869445.1">
    <property type="nucleotide sequence ID" value="NZ_CP046401.1"/>
</dbReference>
<dbReference type="SUPFAM" id="SSF54913">
    <property type="entry name" value="GlnB-like"/>
    <property type="match status" value="1"/>
</dbReference>
<name>A0A6I6JYR0_9BACT</name>
<evidence type="ECO:0000259" key="1">
    <source>
        <dbReference type="Pfam" id="PF09413"/>
    </source>
</evidence>
<evidence type="ECO:0000313" key="3">
    <source>
        <dbReference type="Proteomes" id="UP000428260"/>
    </source>
</evidence>
<dbReference type="EMBL" id="CP046401">
    <property type="protein sequence ID" value="QGY46308.1"/>
    <property type="molecule type" value="Genomic_DNA"/>
</dbReference>
<organism evidence="2 3">
    <name type="scientific">Maribellus comscasis</name>
    <dbReference type="NCBI Taxonomy" id="2681766"/>
    <lineage>
        <taxon>Bacteria</taxon>
        <taxon>Pseudomonadati</taxon>
        <taxon>Bacteroidota</taxon>
        <taxon>Bacteroidia</taxon>
        <taxon>Marinilabiliales</taxon>
        <taxon>Prolixibacteraceae</taxon>
        <taxon>Maribellus</taxon>
    </lineage>
</organism>
<gene>
    <name evidence="2" type="ORF">GM418_22375</name>
</gene>
<feature type="domain" description="DUF2007" evidence="1">
    <location>
        <begin position="10"/>
        <end position="71"/>
    </location>
</feature>
<accession>A0A6I6JYR0</accession>
<dbReference type="InterPro" id="IPR011322">
    <property type="entry name" value="N-reg_PII-like_a/b"/>
</dbReference>
<dbReference type="Proteomes" id="UP000428260">
    <property type="component" value="Chromosome"/>
</dbReference>
<protein>
    <recommendedName>
        <fullName evidence="1">DUF2007 domain-containing protein</fullName>
    </recommendedName>
</protein>
<keyword evidence="3" id="KW-1185">Reference proteome</keyword>
<dbReference type="AlphaFoldDB" id="A0A6I6JYR0"/>
<evidence type="ECO:0000313" key="2">
    <source>
        <dbReference type="EMBL" id="QGY46308.1"/>
    </source>
</evidence>
<proteinExistence type="predicted"/>